<evidence type="ECO:0000256" key="2">
    <source>
        <dbReference type="ARBA" id="ARBA00023125"/>
    </source>
</evidence>
<evidence type="ECO:0000256" key="5">
    <source>
        <dbReference type="SAM" id="Coils"/>
    </source>
</evidence>
<name>A0A8T2TTZ9_CERRI</name>
<dbReference type="Proteomes" id="UP000825935">
    <property type="component" value="Chromosome 12"/>
</dbReference>
<keyword evidence="4" id="KW-0539">Nucleus</keyword>
<feature type="domain" description="BHLH" evidence="7">
    <location>
        <begin position="53"/>
        <end position="103"/>
    </location>
</feature>
<protein>
    <recommendedName>
        <fullName evidence="7">BHLH domain-containing protein</fullName>
    </recommendedName>
</protein>
<feature type="coiled-coil region" evidence="5">
    <location>
        <begin position="59"/>
        <end position="151"/>
    </location>
</feature>
<dbReference type="SUPFAM" id="SSF47459">
    <property type="entry name" value="HLH, helix-loop-helix DNA-binding domain"/>
    <property type="match status" value="1"/>
</dbReference>
<dbReference type="PANTHER" id="PTHR47001:SF1">
    <property type="entry name" value="TRANSCRIPTION FACTOR BHLH11"/>
    <property type="match status" value="1"/>
</dbReference>
<dbReference type="InterPro" id="IPR011598">
    <property type="entry name" value="bHLH_dom"/>
</dbReference>
<dbReference type="CDD" id="cd11446">
    <property type="entry name" value="bHLH_AtILR3_like"/>
    <property type="match status" value="1"/>
</dbReference>
<evidence type="ECO:0000256" key="3">
    <source>
        <dbReference type="ARBA" id="ARBA00023163"/>
    </source>
</evidence>
<evidence type="ECO:0000256" key="6">
    <source>
        <dbReference type="SAM" id="MobiDB-lite"/>
    </source>
</evidence>
<proteinExistence type="predicted"/>
<evidence type="ECO:0000313" key="8">
    <source>
        <dbReference type="EMBL" id="KAH7423969.1"/>
    </source>
</evidence>
<dbReference type="PANTHER" id="PTHR47001">
    <property type="entry name" value="TRANSCRIPTION FACTOR BHLH121"/>
    <property type="match status" value="1"/>
</dbReference>
<feature type="region of interest" description="Disordered" evidence="6">
    <location>
        <begin position="262"/>
        <end position="362"/>
    </location>
</feature>
<evidence type="ECO:0000256" key="1">
    <source>
        <dbReference type="ARBA" id="ARBA00023015"/>
    </source>
</evidence>
<organism evidence="8 9">
    <name type="scientific">Ceratopteris richardii</name>
    <name type="common">Triangle waterfern</name>
    <dbReference type="NCBI Taxonomy" id="49495"/>
    <lineage>
        <taxon>Eukaryota</taxon>
        <taxon>Viridiplantae</taxon>
        <taxon>Streptophyta</taxon>
        <taxon>Embryophyta</taxon>
        <taxon>Tracheophyta</taxon>
        <taxon>Polypodiopsida</taxon>
        <taxon>Polypodiidae</taxon>
        <taxon>Polypodiales</taxon>
        <taxon>Pteridineae</taxon>
        <taxon>Pteridaceae</taxon>
        <taxon>Parkerioideae</taxon>
        <taxon>Ceratopteris</taxon>
    </lineage>
</organism>
<gene>
    <name evidence="8" type="ORF">KP509_12G083300</name>
</gene>
<feature type="compositionally biased region" description="Basic and acidic residues" evidence="6">
    <location>
        <begin position="314"/>
        <end position="331"/>
    </location>
</feature>
<feature type="compositionally biased region" description="Low complexity" evidence="6">
    <location>
        <begin position="278"/>
        <end position="288"/>
    </location>
</feature>
<keyword evidence="1" id="KW-0805">Transcription regulation</keyword>
<keyword evidence="2" id="KW-0238">DNA-binding</keyword>
<keyword evidence="9" id="KW-1185">Reference proteome</keyword>
<dbReference type="GO" id="GO:0003700">
    <property type="term" value="F:DNA-binding transcription factor activity"/>
    <property type="evidence" value="ECO:0007669"/>
    <property type="project" value="InterPro"/>
</dbReference>
<dbReference type="AlphaFoldDB" id="A0A8T2TTZ9"/>
<dbReference type="PROSITE" id="PS50888">
    <property type="entry name" value="BHLH"/>
    <property type="match status" value="1"/>
</dbReference>
<dbReference type="GO" id="GO:0003677">
    <property type="term" value="F:DNA binding"/>
    <property type="evidence" value="ECO:0007669"/>
    <property type="project" value="UniProtKB-KW"/>
</dbReference>
<keyword evidence="5" id="KW-0175">Coiled coil</keyword>
<evidence type="ECO:0000259" key="7">
    <source>
        <dbReference type="PROSITE" id="PS50888"/>
    </source>
</evidence>
<keyword evidence="3" id="KW-0804">Transcription</keyword>
<dbReference type="OrthoDB" id="515493at2759"/>
<feature type="compositionally biased region" description="Basic and acidic residues" evidence="6">
    <location>
        <begin position="337"/>
        <end position="349"/>
    </location>
</feature>
<evidence type="ECO:0000313" key="9">
    <source>
        <dbReference type="Proteomes" id="UP000825935"/>
    </source>
</evidence>
<dbReference type="InterPro" id="IPR036638">
    <property type="entry name" value="HLH_DNA-bd_sf"/>
</dbReference>
<feature type="compositionally biased region" description="Polar residues" evidence="6">
    <location>
        <begin position="295"/>
        <end position="307"/>
    </location>
</feature>
<dbReference type="OMA" id="QALNECK"/>
<sequence length="362" mass="40000">MHVQRRFSSMMADSWHHTFLTDLAEVQALNECKDFSNQGANSGGQVAEDRLSARRLHKADREKLRRDKLNDQFAELANALDAERPKNDKATILGESIQVVKDLRDEVKRLKTEHTSLLEESNDLSQEKNELQEEKISLKNETERLQNQLQQRLRSPSPWMALDPSLVMGPSAAYHYPIPVAQPISLPPSEANQVGGPRASVVSPVSFMPMPPPGPFHMHPPLQPYAVFGNRMGEGGAPFMSFSGFPPSATSQPHNIERPYAQYPSSVQPAPGYAVQHSSSQGSPESCSPLYKSCTPDTTGLPTQTRVPSPVSKDSSDRLSIAEKSSKHESPTETEEREQGSGRDGRADDMASPVKLVSFLRH</sequence>
<reference evidence="8" key="1">
    <citation type="submission" date="2021-08" db="EMBL/GenBank/DDBJ databases">
        <title>WGS assembly of Ceratopteris richardii.</title>
        <authorList>
            <person name="Marchant D.B."/>
            <person name="Chen G."/>
            <person name="Jenkins J."/>
            <person name="Shu S."/>
            <person name="Leebens-Mack J."/>
            <person name="Grimwood J."/>
            <person name="Schmutz J."/>
            <person name="Soltis P."/>
            <person name="Soltis D."/>
            <person name="Chen Z.-H."/>
        </authorList>
    </citation>
    <scope>NUCLEOTIDE SEQUENCE</scope>
    <source>
        <strain evidence="8">Whitten #5841</strain>
        <tissue evidence="8">Leaf</tissue>
    </source>
</reference>
<accession>A0A8T2TTZ9</accession>
<dbReference type="GO" id="GO:0046983">
    <property type="term" value="F:protein dimerization activity"/>
    <property type="evidence" value="ECO:0007669"/>
    <property type="project" value="InterPro"/>
</dbReference>
<dbReference type="Pfam" id="PF23177">
    <property type="entry name" value="bHLH_IRO3"/>
    <property type="match status" value="1"/>
</dbReference>
<comment type="caution">
    <text evidence="8">The sequence shown here is derived from an EMBL/GenBank/DDBJ whole genome shotgun (WGS) entry which is preliminary data.</text>
</comment>
<dbReference type="InterPro" id="IPR044579">
    <property type="entry name" value="bHLH11/121"/>
</dbReference>
<dbReference type="EMBL" id="CM035417">
    <property type="protein sequence ID" value="KAH7423969.1"/>
    <property type="molecule type" value="Genomic_DNA"/>
</dbReference>
<dbReference type="InterPro" id="IPR057075">
    <property type="entry name" value="bHLH_IRO3"/>
</dbReference>
<dbReference type="Gene3D" id="4.10.280.10">
    <property type="entry name" value="Helix-loop-helix DNA-binding domain"/>
    <property type="match status" value="1"/>
</dbReference>
<dbReference type="GO" id="GO:0006879">
    <property type="term" value="P:intracellular iron ion homeostasis"/>
    <property type="evidence" value="ECO:0007669"/>
    <property type="project" value="InterPro"/>
</dbReference>
<dbReference type="SMART" id="SM00353">
    <property type="entry name" value="HLH"/>
    <property type="match status" value="1"/>
</dbReference>
<evidence type="ECO:0000256" key="4">
    <source>
        <dbReference type="ARBA" id="ARBA00023242"/>
    </source>
</evidence>